<protein>
    <recommendedName>
        <fullName evidence="8">Guanidinium exporter</fullName>
    </recommendedName>
</protein>
<reference evidence="12" key="2">
    <citation type="submission" date="2023-07" db="EMBL/GenBank/DDBJ databases">
        <title>Genome content predicts the carbon catabolic preferences of heterotrophic bacteria.</title>
        <authorList>
            <person name="Gralka M."/>
        </authorList>
    </citation>
    <scope>NUCLEOTIDE SEQUENCE</scope>
    <source>
        <strain evidence="12">C2R13</strain>
    </source>
</reference>
<reference evidence="11" key="1">
    <citation type="submission" date="2023-04" db="EMBL/GenBank/DDBJ databases">
        <authorList>
            <person name="Otstavnykh N."/>
            <person name="Seitkalieva A."/>
            <person name="Bystritskaya E."/>
        </authorList>
    </citation>
    <scope>NUCLEOTIDE SEQUENCE</scope>
    <source>
        <strain evidence="11">NRIC 0815</strain>
    </source>
</reference>
<evidence type="ECO:0000256" key="9">
    <source>
        <dbReference type="RuleBase" id="RU003942"/>
    </source>
</evidence>
<keyword evidence="3" id="KW-1003">Cell membrane</keyword>
<dbReference type="Pfam" id="PF00893">
    <property type="entry name" value="Multi_Drug_Res"/>
    <property type="match status" value="1"/>
</dbReference>
<dbReference type="Gene3D" id="1.10.3730.20">
    <property type="match status" value="1"/>
</dbReference>
<evidence type="ECO:0000256" key="4">
    <source>
        <dbReference type="ARBA" id="ARBA00022692"/>
    </source>
</evidence>
<proteinExistence type="inferred from homology"/>
<feature type="transmembrane region" description="Helical" evidence="10">
    <location>
        <begin position="87"/>
        <end position="104"/>
    </location>
</feature>
<name>A0AAP4U021_9GAMM</name>
<evidence type="ECO:0000256" key="6">
    <source>
        <dbReference type="ARBA" id="ARBA00023136"/>
    </source>
</evidence>
<accession>A0AAP4U021</accession>
<dbReference type="PANTHER" id="PTHR30561">
    <property type="entry name" value="SMR FAMILY PROTON-DEPENDENT DRUG EFFLUX TRANSPORTER SUGE"/>
    <property type="match status" value="1"/>
</dbReference>
<evidence type="ECO:0000313" key="12">
    <source>
        <dbReference type="EMBL" id="MDO6671508.1"/>
    </source>
</evidence>
<dbReference type="InterPro" id="IPR045324">
    <property type="entry name" value="Small_multidrug_res"/>
</dbReference>
<sequence length="106" mass="11368">MDWVYLIAAGCCEVVGVTGFNQYANQHRRMGVLLVALGFSSSLSLLYLAMDTISLGIAYAVFSGIGTVVSAIIGVLFWREHFSFRRMACIGVIVLSIAGLHLSGGH</sequence>
<evidence type="ECO:0000313" key="14">
    <source>
        <dbReference type="Proteomes" id="UP001229025"/>
    </source>
</evidence>
<dbReference type="RefSeq" id="WP_043332225.1">
    <property type="nucleotide sequence ID" value="NZ_CANLSP010000001.1"/>
</dbReference>
<comment type="subcellular location">
    <subcellularLocation>
        <location evidence="1 9">Cell membrane</location>
        <topology evidence="1 9">Multi-pass membrane protein</topology>
    </subcellularLocation>
</comment>
<feature type="transmembrane region" description="Helical" evidence="10">
    <location>
        <begin position="31"/>
        <end position="50"/>
    </location>
</feature>
<dbReference type="EMBL" id="JAUORK010000004">
    <property type="protein sequence ID" value="MDO6671508.1"/>
    <property type="molecule type" value="Genomic_DNA"/>
</dbReference>
<evidence type="ECO:0000256" key="2">
    <source>
        <dbReference type="ARBA" id="ARBA00022448"/>
    </source>
</evidence>
<dbReference type="GO" id="GO:0005886">
    <property type="term" value="C:plasma membrane"/>
    <property type="evidence" value="ECO:0007669"/>
    <property type="project" value="UniProtKB-SubCell"/>
</dbReference>
<keyword evidence="2" id="KW-0813">Transport</keyword>
<evidence type="ECO:0000256" key="8">
    <source>
        <dbReference type="ARBA" id="ARBA00039168"/>
    </source>
</evidence>
<dbReference type="GeneID" id="97326101"/>
<evidence type="ECO:0000256" key="10">
    <source>
        <dbReference type="SAM" id="Phobius"/>
    </source>
</evidence>
<dbReference type="Proteomes" id="UP001229025">
    <property type="component" value="Unassembled WGS sequence"/>
</dbReference>
<keyword evidence="5 10" id="KW-1133">Transmembrane helix</keyword>
<dbReference type="InterPro" id="IPR000390">
    <property type="entry name" value="Small_drug/metabolite_transptr"/>
</dbReference>
<dbReference type="Proteomes" id="UP001170481">
    <property type="component" value="Unassembled WGS sequence"/>
</dbReference>
<evidence type="ECO:0000313" key="11">
    <source>
        <dbReference type="EMBL" id="MDI5883147.1"/>
    </source>
</evidence>
<comment type="similarity">
    <text evidence="7">Belongs to the drug/metabolite transporter (DMT) superfamily. Small multidrug resistance (SMR) (TC 2.A.7.1) family. Gdx/SugE subfamily.</text>
</comment>
<keyword evidence="14" id="KW-1185">Reference proteome</keyword>
<feature type="transmembrane region" description="Helical" evidence="10">
    <location>
        <begin position="6"/>
        <end position="24"/>
    </location>
</feature>
<evidence type="ECO:0000256" key="1">
    <source>
        <dbReference type="ARBA" id="ARBA00004651"/>
    </source>
</evidence>
<dbReference type="EMBL" id="JASCSA010000001">
    <property type="protein sequence ID" value="MDI5883147.1"/>
    <property type="molecule type" value="Genomic_DNA"/>
</dbReference>
<dbReference type="PANTHER" id="PTHR30561:SF0">
    <property type="entry name" value="GUANIDINIUM EXPORTER"/>
    <property type="match status" value="1"/>
</dbReference>
<keyword evidence="4 9" id="KW-0812">Transmembrane</keyword>
<comment type="caution">
    <text evidence="12">The sequence shown here is derived from an EMBL/GenBank/DDBJ whole genome shotgun (WGS) entry which is preliminary data.</text>
</comment>
<dbReference type="GO" id="GO:0022857">
    <property type="term" value="F:transmembrane transporter activity"/>
    <property type="evidence" value="ECO:0007669"/>
    <property type="project" value="InterPro"/>
</dbReference>
<evidence type="ECO:0000256" key="7">
    <source>
        <dbReference type="ARBA" id="ARBA00038151"/>
    </source>
</evidence>
<evidence type="ECO:0000313" key="13">
    <source>
        <dbReference type="Proteomes" id="UP001170481"/>
    </source>
</evidence>
<feature type="transmembrane region" description="Helical" evidence="10">
    <location>
        <begin position="56"/>
        <end position="78"/>
    </location>
</feature>
<dbReference type="AlphaFoldDB" id="A0AAP4U021"/>
<dbReference type="InterPro" id="IPR037185">
    <property type="entry name" value="EmrE-like"/>
</dbReference>
<keyword evidence="6 10" id="KW-0472">Membrane</keyword>
<gene>
    <name evidence="12" type="ORF">Q4535_05185</name>
    <name evidence="11" type="ORF">QLT01_02105</name>
</gene>
<reference evidence="14" key="3">
    <citation type="submission" date="2023-07" db="EMBL/GenBank/DDBJ databases">
        <title>Genome-based characterization of strain KMM 296 and proposal for reclassification of Cobetia litoralis and Cobetia pacifica, and emended description of the species Cobetia amphilecti and Cobetia marina.</title>
        <authorList>
            <person name="Balabanova L."/>
            <person name="Nedashkovskaya O."/>
        </authorList>
    </citation>
    <scope>NUCLEOTIDE SEQUENCE [LARGE SCALE GENOMIC DNA]</scope>
    <source>
        <strain evidence="14">NRIC 0815</strain>
    </source>
</reference>
<dbReference type="SUPFAM" id="SSF103481">
    <property type="entry name" value="Multidrug resistance efflux transporter EmrE"/>
    <property type="match status" value="1"/>
</dbReference>
<organism evidence="12 13">
    <name type="scientific">Cobetia amphilecti</name>
    <dbReference type="NCBI Taxonomy" id="1055104"/>
    <lineage>
        <taxon>Bacteria</taxon>
        <taxon>Pseudomonadati</taxon>
        <taxon>Pseudomonadota</taxon>
        <taxon>Gammaproteobacteria</taxon>
        <taxon>Oceanospirillales</taxon>
        <taxon>Halomonadaceae</taxon>
        <taxon>Cobetia</taxon>
    </lineage>
</organism>
<evidence type="ECO:0000256" key="5">
    <source>
        <dbReference type="ARBA" id="ARBA00022989"/>
    </source>
</evidence>
<reference evidence="11" key="4">
    <citation type="submission" date="2024-05" db="EMBL/GenBank/DDBJ databases">
        <title>Genome-based characterization of strain KMM 296 and proposal for reclassification of Cobetia litoralis and Cobetia pacifica, and emended description of the species Cobetia amphilecti and Cobetia marina.</title>
        <authorList>
            <person name="Balabanova L."/>
            <person name="Nedashkovskaya O."/>
        </authorList>
    </citation>
    <scope>NUCLEOTIDE SEQUENCE</scope>
    <source>
        <strain evidence="11">NRIC 0815</strain>
    </source>
</reference>
<evidence type="ECO:0000256" key="3">
    <source>
        <dbReference type="ARBA" id="ARBA00022475"/>
    </source>
</evidence>